<sequence>MRLFGYFKGMPYTSSKEDFDTYKAYKNEISKDAVLMHIKSLKVWLTSLPSYDIFTGEKLHAGQYIDGDFAFPLEFPHYYKNYDIGIPPDYEAYLKQIGVGAGLN</sequence>
<evidence type="ECO:0000313" key="1">
    <source>
        <dbReference type="EMBL" id="DAD79265.1"/>
    </source>
</evidence>
<name>A0A8S5MA92_9CAUD</name>
<dbReference type="EMBL" id="BK014862">
    <property type="protein sequence ID" value="DAD79265.1"/>
    <property type="molecule type" value="Genomic_DNA"/>
</dbReference>
<proteinExistence type="predicted"/>
<reference evidence="1" key="1">
    <citation type="journal article" date="2021" name="Proc. Natl. Acad. Sci. U.S.A.">
        <title>A Catalog of Tens of Thousands of Viruses from Human Metagenomes Reveals Hidden Associations with Chronic Diseases.</title>
        <authorList>
            <person name="Tisza M.J."/>
            <person name="Buck C.B."/>
        </authorList>
    </citation>
    <scope>NUCLEOTIDE SEQUENCE</scope>
    <source>
        <strain evidence="1">CtRPH1</strain>
    </source>
</reference>
<accession>A0A8S5MA92</accession>
<organism evidence="1">
    <name type="scientific">Myoviridae sp. ctRPH1</name>
    <dbReference type="NCBI Taxonomy" id="2826650"/>
    <lineage>
        <taxon>Viruses</taxon>
        <taxon>Duplodnaviria</taxon>
        <taxon>Heunggongvirae</taxon>
        <taxon>Uroviricota</taxon>
        <taxon>Caudoviricetes</taxon>
    </lineage>
</organism>
<protein>
    <submittedName>
        <fullName evidence="1">Uncharacterized protein</fullName>
    </submittedName>
</protein>